<dbReference type="GeneID" id="5977140"/>
<dbReference type="Pfam" id="PF08240">
    <property type="entry name" value="ADH_N"/>
    <property type="match status" value="1"/>
</dbReference>
<protein>
    <recommendedName>
        <fullName evidence="1">Enoyl reductase (ER) domain-containing protein</fullName>
    </recommendedName>
</protein>
<dbReference type="InterPro" id="IPR013149">
    <property type="entry name" value="ADH-like_C"/>
</dbReference>
<gene>
    <name evidence="2" type="ORF">SNOG_09949</name>
</gene>
<evidence type="ECO:0000313" key="3">
    <source>
        <dbReference type="Proteomes" id="UP000001055"/>
    </source>
</evidence>
<dbReference type="Proteomes" id="UP000001055">
    <property type="component" value="Unassembled WGS sequence"/>
</dbReference>
<dbReference type="InterPro" id="IPR013154">
    <property type="entry name" value="ADH-like_N"/>
</dbReference>
<dbReference type="InterPro" id="IPR020843">
    <property type="entry name" value="ER"/>
</dbReference>
<evidence type="ECO:0000259" key="1">
    <source>
        <dbReference type="SMART" id="SM00829"/>
    </source>
</evidence>
<dbReference type="KEGG" id="pno:SNOG_09949"/>
<dbReference type="VEuPathDB" id="FungiDB:JI435_099490"/>
<name>Q0UE65_PHANO</name>
<feature type="domain" description="Enoyl reductase (ER)" evidence="1">
    <location>
        <begin position="18"/>
        <end position="314"/>
    </location>
</feature>
<dbReference type="PANTHER" id="PTHR45033">
    <property type="match status" value="1"/>
</dbReference>
<dbReference type="SMART" id="SM00829">
    <property type="entry name" value="PKS_ER"/>
    <property type="match status" value="1"/>
</dbReference>
<organism evidence="2 3">
    <name type="scientific">Phaeosphaeria nodorum (strain SN15 / ATCC MYA-4574 / FGSC 10173)</name>
    <name type="common">Glume blotch fungus</name>
    <name type="synonym">Parastagonospora nodorum</name>
    <dbReference type="NCBI Taxonomy" id="321614"/>
    <lineage>
        <taxon>Eukaryota</taxon>
        <taxon>Fungi</taxon>
        <taxon>Dikarya</taxon>
        <taxon>Ascomycota</taxon>
        <taxon>Pezizomycotina</taxon>
        <taxon>Dothideomycetes</taxon>
        <taxon>Pleosporomycetidae</taxon>
        <taxon>Pleosporales</taxon>
        <taxon>Pleosporineae</taxon>
        <taxon>Phaeosphaeriaceae</taxon>
        <taxon>Parastagonospora</taxon>
    </lineage>
</organism>
<dbReference type="SUPFAM" id="SSF50129">
    <property type="entry name" value="GroES-like"/>
    <property type="match status" value="1"/>
</dbReference>
<dbReference type="Pfam" id="PF00107">
    <property type="entry name" value="ADH_zinc_N"/>
    <property type="match status" value="1"/>
</dbReference>
<dbReference type="SUPFAM" id="SSF51735">
    <property type="entry name" value="NAD(P)-binding Rossmann-fold domains"/>
    <property type="match status" value="1"/>
</dbReference>
<dbReference type="GO" id="GO:0016491">
    <property type="term" value="F:oxidoreductase activity"/>
    <property type="evidence" value="ECO:0007669"/>
    <property type="project" value="InterPro"/>
</dbReference>
<dbReference type="InterPro" id="IPR052711">
    <property type="entry name" value="Zinc_ADH-like"/>
</dbReference>
<dbReference type="InterPro" id="IPR036291">
    <property type="entry name" value="NAD(P)-bd_dom_sf"/>
</dbReference>
<proteinExistence type="predicted"/>
<accession>Q0UE65</accession>
<dbReference type="Gene3D" id="3.90.180.10">
    <property type="entry name" value="Medium-chain alcohol dehydrogenases, catalytic domain"/>
    <property type="match status" value="2"/>
</dbReference>
<dbReference type="InParanoid" id="Q0UE65"/>
<sequence>MSYPKTYRAWRRSATPFPRTLKLSNETLPEALDTSDVLIRIHAVSLNYRDVAMLQEGKYPATVDDGGVSASDCAAEVVAIGRGVERFALGDHVAPTIGLEILTGEERDVGDVILGSTGPGTLREYAVFHEKVLVKLPQHLTWEEVSFDNIDQATGTGGVSLMTLLICIAAGIKPIITSSSDDKLEKIKTIDPAIRGINYKTADVATEVLKLTGGKGVDVILNNIGISSIPENLKVVRQNGSVALVGFLGGFSADYSPNVLSAIMIKAYFEALNAFLGEKQVKMDPIIDRIFTFDEAPAAYEYLALGSHVGKVVIKVS</sequence>
<reference evidence="3" key="1">
    <citation type="journal article" date="2007" name="Plant Cell">
        <title>Dothideomycete-plant interactions illuminated by genome sequencing and EST analysis of the wheat pathogen Stagonospora nodorum.</title>
        <authorList>
            <person name="Hane J.K."/>
            <person name="Lowe R.G."/>
            <person name="Solomon P.S."/>
            <person name="Tan K.C."/>
            <person name="Schoch C.L."/>
            <person name="Spatafora J.W."/>
            <person name="Crous P.W."/>
            <person name="Kodira C."/>
            <person name="Birren B.W."/>
            <person name="Galagan J.E."/>
            <person name="Torriani S.F."/>
            <person name="McDonald B.A."/>
            <person name="Oliver R.P."/>
        </authorList>
    </citation>
    <scope>NUCLEOTIDE SEQUENCE [LARGE SCALE GENOMIC DNA]</scope>
    <source>
        <strain evidence="3">SN15 / ATCC MYA-4574 / FGSC 10173</strain>
    </source>
</reference>
<dbReference type="PANTHER" id="PTHR45033:SF1">
    <property type="entry name" value="OXIDOREDUCTASE (EUROFUNG)"/>
    <property type="match status" value="1"/>
</dbReference>
<evidence type="ECO:0000313" key="2">
    <source>
        <dbReference type="EMBL" id="EAT82284.2"/>
    </source>
</evidence>
<dbReference type="RefSeq" id="XP_001800234.1">
    <property type="nucleotide sequence ID" value="XM_001800182.1"/>
</dbReference>
<dbReference type="CDD" id="cd08276">
    <property type="entry name" value="MDR7"/>
    <property type="match status" value="1"/>
</dbReference>
<dbReference type="InterPro" id="IPR011032">
    <property type="entry name" value="GroES-like_sf"/>
</dbReference>
<dbReference type="EMBL" id="CH445340">
    <property type="protein sequence ID" value="EAT82284.2"/>
    <property type="molecule type" value="Genomic_DNA"/>
</dbReference>
<dbReference type="AlphaFoldDB" id="Q0UE65"/>